<evidence type="ECO:0000313" key="2">
    <source>
        <dbReference type="EMBL" id="CEN56560.1"/>
    </source>
</evidence>
<feature type="transmembrane region" description="Helical" evidence="1">
    <location>
        <begin position="28"/>
        <end position="49"/>
    </location>
</feature>
<reference evidence="3" key="1">
    <citation type="submission" date="2014-12" db="EMBL/GenBank/DDBJ databases">
        <authorList>
            <person name="Salcher M.M."/>
        </authorList>
    </citation>
    <scope>NUCLEOTIDE SEQUENCE [LARGE SCALE GENOMIC DNA]</scope>
    <source>
        <strain evidence="3">MMS-10A-171</strain>
    </source>
</reference>
<dbReference type="EMBL" id="LN794158">
    <property type="protein sequence ID" value="CEN56560.1"/>
    <property type="molecule type" value="Genomic_DNA"/>
</dbReference>
<keyword evidence="1" id="KW-1133">Transmembrane helix</keyword>
<gene>
    <name evidence="2" type="ORF">BN1209_1523</name>
</gene>
<evidence type="ECO:0000313" key="3">
    <source>
        <dbReference type="Proteomes" id="UP000056322"/>
    </source>
</evidence>
<dbReference type="HOGENOM" id="CLU_3081653_0_0_4"/>
<keyword evidence="1" id="KW-0812">Transmembrane</keyword>
<organism evidence="2 3">
    <name type="scientific">Candidatus Methylopumilus turicensis</name>
    <dbReference type="NCBI Taxonomy" id="1581680"/>
    <lineage>
        <taxon>Bacteria</taxon>
        <taxon>Pseudomonadati</taxon>
        <taxon>Pseudomonadota</taxon>
        <taxon>Betaproteobacteria</taxon>
        <taxon>Nitrosomonadales</taxon>
        <taxon>Methylophilaceae</taxon>
        <taxon>Candidatus Methylopumilus</taxon>
    </lineage>
</organism>
<accession>A0A0B7IZM8</accession>
<sequence length="52" mass="6051">MSRILLFVLILVVVICYAAYLIKGDRRYLTLLIQIIKYALIAVGLYFIVKFI</sequence>
<name>A0A0B7IZM8_9PROT</name>
<dbReference type="AlphaFoldDB" id="A0A0B7IZM8"/>
<protein>
    <submittedName>
        <fullName evidence="2">Uncharacterized protein</fullName>
    </submittedName>
</protein>
<dbReference type="STRING" id="1581680.BN1209_1523"/>
<dbReference type="KEGG" id="mbac:BN1209_1523"/>
<keyword evidence="3" id="KW-1185">Reference proteome</keyword>
<keyword evidence="1" id="KW-0472">Membrane</keyword>
<proteinExistence type="predicted"/>
<evidence type="ECO:0000256" key="1">
    <source>
        <dbReference type="SAM" id="Phobius"/>
    </source>
</evidence>
<dbReference type="Proteomes" id="UP000056322">
    <property type="component" value="Chromosome 1"/>
</dbReference>